<sequence length="42" mass="5058">MGNKENSAIFGYLFRSFPQMLWTKIDHTWRLMFPLQPLKVSK</sequence>
<proteinExistence type="predicted"/>
<dbReference type="KEGG" id="mpk:VL20_2128"/>
<dbReference type="Proteomes" id="UP000068167">
    <property type="component" value="Chromosome"/>
</dbReference>
<dbReference type="AlphaFoldDB" id="A0A0K1RZB8"/>
<dbReference type="PATRIC" id="fig|1638788.3.peg.2142"/>
<organism evidence="1 2">
    <name type="scientific">Microcystis panniformis FACHB-1757</name>
    <dbReference type="NCBI Taxonomy" id="1638788"/>
    <lineage>
        <taxon>Bacteria</taxon>
        <taxon>Bacillati</taxon>
        <taxon>Cyanobacteriota</taxon>
        <taxon>Cyanophyceae</taxon>
        <taxon>Oscillatoriophycideae</taxon>
        <taxon>Chroococcales</taxon>
        <taxon>Microcystaceae</taxon>
        <taxon>Microcystis</taxon>
    </lineage>
</organism>
<accession>A0A0K1RZB8</accession>
<dbReference type="EMBL" id="CP011339">
    <property type="protein sequence ID" value="AKV67242.1"/>
    <property type="molecule type" value="Genomic_DNA"/>
</dbReference>
<reference evidence="1 2" key="1">
    <citation type="journal article" date="2016" name="Stand. Genomic Sci.">
        <title>Complete genome sequence and genomic characterization of Microcystis panniformis FACHB 1757 by third-generation sequencing.</title>
        <authorList>
            <person name="Zhang J.Y."/>
            <person name="Guan R."/>
            <person name="Zhang H.J."/>
            <person name="Li H."/>
            <person name="Xiao P."/>
            <person name="Yu G.L."/>
            <person name="Du L."/>
            <person name="Cao D.M."/>
            <person name="Zhu B.C."/>
            <person name="Li R.H."/>
            <person name="Lu Z.H."/>
        </authorList>
    </citation>
    <scope>NUCLEOTIDE SEQUENCE [LARGE SCALE GENOMIC DNA]</scope>
    <source>
        <strain evidence="1 2">FACHB-1757</strain>
    </source>
</reference>
<gene>
    <name evidence="1" type="ORF">VL20_2128</name>
</gene>
<name>A0A0K1RZB8_9CHRO</name>
<evidence type="ECO:0000313" key="1">
    <source>
        <dbReference type="EMBL" id="AKV67242.1"/>
    </source>
</evidence>
<evidence type="ECO:0000313" key="2">
    <source>
        <dbReference type="Proteomes" id="UP000068167"/>
    </source>
</evidence>
<keyword evidence="2" id="KW-1185">Reference proteome</keyword>
<protein>
    <submittedName>
        <fullName evidence="1">Uncharacterized protein</fullName>
    </submittedName>
</protein>